<dbReference type="InterPro" id="IPR041478">
    <property type="entry name" value="TetR_C_27"/>
</dbReference>
<gene>
    <name evidence="6" type="ORF">OSH07_16650</name>
</gene>
<reference evidence="6" key="1">
    <citation type="submission" date="2022-11" db="EMBL/GenBank/DDBJ databases">
        <title>Biodiversity and phylogenetic relationships of bacteria.</title>
        <authorList>
            <person name="Machado R.A.R."/>
            <person name="Bhat A."/>
            <person name="Loulou A."/>
            <person name="Kallel S."/>
        </authorList>
    </citation>
    <scope>NUCLEOTIDE SEQUENCE</scope>
    <source>
        <strain evidence="6">K-TC2</strain>
    </source>
</reference>
<dbReference type="InterPro" id="IPR001647">
    <property type="entry name" value="HTH_TetR"/>
</dbReference>
<dbReference type="InterPro" id="IPR036271">
    <property type="entry name" value="Tet_transcr_reg_TetR-rel_C_sf"/>
</dbReference>
<dbReference type="Gene3D" id="1.10.357.10">
    <property type="entry name" value="Tetracycline Repressor, domain 2"/>
    <property type="match status" value="1"/>
</dbReference>
<evidence type="ECO:0000256" key="3">
    <source>
        <dbReference type="ARBA" id="ARBA00023163"/>
    </source>
</evidence>
<evidence type="ECO:0000313" key="7">
    <source>
        <dbReference type="Proteomes" id="UP001144805"/>
    </source>
</evidence>
<feature type="DNA-binding region" description="H-T-H motif" evidence="4">
    <location>
        <begin position="41"/>
        <end position="60"/>
    </location>
</feature>
<evidence type="ECO:0000256" key="2">
    <source>
        <dbReference type="ARBA" id="ARBA00023125"/>
    </source>
</evidence>
<dbReference type="InterPro" id="IPR009057">
    <property type="entry name" value="Homeodomain-like_sf"/>
</dbReference>
<evidence type="ECO:0000259" key="5">
    <source>
        <dbReference type="PROSITE" id="PS50977"/>
    </source>
</evidence>
<proteinExistence type="predicted"/>
<keyword evidence="2 4" id="KW-0238">DNA-binding</keyword>
<comment type="caution">
    <text evidence="6">The sequence shown here is derived from an EMBL/GenBank/DDBJ whole genome shotgun (WGS) entry which is preliminary data.</text>
</comment>
<dbReference type="SUPFAM" id="SSF48498">
    <property type="entry name" value="Tetracyclin repressor-like, C-terminal domain"/>
    <property type="match status" value="1"/>
</dbReference>
<keyword evidence="1" id="KW-0805">Transcription regulation</keyword>
<protein>
    <submittedName>
        <fullName evidence="6">TetR/AcrR family transcriptional regulator</fullName>
    </submittedName>
</protein>
<dbReference type="Pfam" id="PF17935">
    <property type="entry name" value="TetR_C_27"/>
    <property type="match status" value="1"/>
</dbReference>
<dbReference type="InterPro" id="IPR050109">
    <property type="entry name" value="HTH-type_TetR-like_transc_reg"/>
</dbReference>
<sequence length="209" mass="22416">MTATPPAPAARRRRRSAAETQAEILARAEELFRSAGYAKTSIADIAASLGMSPANVFKHFPSKMALGDAIGAIHLGLIEQALTAIPTALPPAERLRRFGETLLAGHLRNMEGNPYVFDLVVQGLETEAEEIRAFHAWLSGAVRSIVEAGMADGSFAVADAATTARVVLNCLEGVTHPLLLRQLDQPALAQRLAEMLDFLIAALRKPLDK</sequence>
<dbReference type="EMBL" id="JAPKNK010000007">
    <property type="protein sequence ID" value="MCX5570838.1"/>
    <property type="molecule type" value="Genomic_DNA"/>
</dbReference>
<dbReference type="PANTHER" id="PTHR30055:SF151">
    <property type="entry name" value="TRANSCRIPTIONAL REGULATORY PROTEIN"/>
    <property type="match status" value="1"/>
</dbReference>
<dbReference type="GO" id="GO:0003700">
    <property type="term" value="F:DNA-binding transcription factor activity"/>
    <property type="evidence" value="ECO:0007669"/>
    <property type="project" value="TreeGrafter"/>
</dbReference>
<keyword evidence="7" id="KW-1185">Reference proteome</keyword>
<evidence type="ECO:0000313" key="6">
    <source>
        <dbReference type="EMBL" id="MCX5570838.1"/>
    </source>
</evidence>
<keyword evidence="3" id="KW-0804">Transcription</keyword>
<dbReference type="Pfam" id="PF00440">
    <property type="entry name" value="TetR_N"/>
    <property type="match status" value="1"/>
</dbReference>
<dbReference type="Proteomes" id="UP001144805">
    <property type="component" value="Unassembled WGS sequence"/>
</dbReference>
<evidence type="ECO:0000256" key="4">
    <source>
        <dbReference type="PROSITE-ProRule" id="PRU00335"/>
    </source>
</evidence>
<evidence type="ECO:0000256" key="1">
    <source>
        <dbReference type="ARBA" id="ARBA00023015"/>
    </source>
</evidence>
<organism evidence="6 7">
    <name type="scientific">Kaistia nematophila</name>
    <dbReference type="NCBI Taxonomy" id="2994654"/>
    <lineage>
        <taxon>Bacteria</taxon>
        <taxon>Pseudomonadati</taxon>
        <taxon>Pseudomonadota</taxon>
        <taxon>Alphaproteobacteria</taxon>
        <taxon>Hyphomicrobiales</taxon>
        <taxon>Kaistiaceae</taxon>
        <taxon>Kaistia</taxon>
    </lineage>
</organism>
<dbReference type="Gene3D" id="1.10.10.60">
    <property type="entry name" value="Homeodomain-like"/>
    <property type="match status" value="1"/>
</dbReference>
<dbReference type="GO" id="GO:0000976">
    <property type="term" value="F:transcription cis-regulatory region binding"/>
    <property type="evidence" value="ECO:0007669"/>
    <property type="project" value="TreeGrafter"/>
</dbReference>
<dbReference type="RefSeq" id="WP_266339804.1">
    <property type="nucleotide sequence ID" value="NZ_JAPKNK010000007.1"/>
</dbReference>
<dbReference type="PROSITE" id="PS50977">
    <property type="entry name" value="HTH_TETR_2"/>
    <property type="match status" value="1"/>
</dbReference>
<dbReference type="PANTHER" id="PTHR30055">
    <property type="entry name" value="HTH-TYPE TRANSCRIPTIONAL REGULATOR RUTR"/>
    <property type="match status" value="1"/>
</dbReference>
<dbReference type="SUPFAM" id="SSF46689">
    <property type="entry name" value="Homeodomain-like"/>
    <property type="match status" value="1"/>
</dbReference>
<accession>A0A9X3E777</accession>
<dbReference type="PRINTS" id="PR00455">
    <property type="entry name" value="HTHTETR"/>
</dbReference>
<name>A0A9X3E777_9HYPH</name>
<feature type="domain" description="HTH tetR-type" evidence="5">
    <location>
        <begin position="18"/>
        <end position="78"/>
    </location>
</feature>
<dbReference type="AlphaFoldDB" id="A0A9X3E777"/>